<gene>
    <name evidence="2" type="ORF">J2750_000124</name>
</gene>
<name>A0AA90ZAS7_9EURY</name>
<keyword evidence="3" id="KW-1185">Reference proteome</keyword>
<evidence type="ECO:0000313" key="3">
    <source>
        <dbReference type="Proteomes" id="UP001185015"/>
    </source>
</evidence>
<dbReference type="Proteomes" id="UP001185015">
    <property type="component" value="Unassembled WGS sequence"/>
</dbReference>
<evidence type="ECO:0000259" key="1">
    <source>
        <dbReference type="Pfam" id="PF01243"/>
    </source>
</evidence>
<dbReference type="Gene3D" id="2.30.110.10">
    <property type="entry name" value="Electron Transport, Fmn-binding Protein, Chain A"/>
    <property type="match status" value="1"/>
</dbReference>
<proteinExistence type="predicted"/>
<dbReference type="PANTHER" id="PTHR40660">
    <property type="entry name" value="5'-PHOSPHATE OXIDASE PUTATIVE DOMAIN-CONTAINING PROTEIN-RELATED"/>
    <property type="match status" value="1"/>
</dbReference>
<dbReference type="InterPro" id="IPR011576">
    <property type="entry name" value="Pyridox_Oxase_N"/>
</dbReference>
<dbReference type="AlphaFoldDB" id="A0AA90ZAS7"/>
<evidence type="ECO:0000313" key="2">
    <source>
        <dbReference type="EMBL" id="MDR6221692.1"/>
    </source>
</evidence>
<dbReference type="Pfam" id="PF01243">
    <property type="entry name" value="PNPOx_N"/>
    <property type="match status" value="1"/>
</dbReference>
<dbReference type="PANTHER" id="PTHR40660:SF1">
    <property type="entry name" value="5'-PHOSPHATE OXIDASE PUTATIVE DOMAIN-CONTAINING PROTEIN-RELATED"/>
    <property type="match status" value="1"/>
</dbReference>
<dbReference type="SUPFAM" id="SSF50475">
    <property type="entry name" value="FMN-binding split barrel"/>
    <property type="match status" value="1"/>
</dbReference>
<feature type="domain" description="Pyridoxamine 5'-phosphate oxidase N-terminal" evidence="1">
    <location>
        <begin position="4"/>
        <end position="122"/>
    </location>
</feature>
<accession>A0AA90ZAS7</accession>
<comment type="caution">
    <text evidence="2">The sequence shown here is derived from an EMBL/GenBank/DDBJ whole genome shotgun (WGS) entry which is preliminary data.</text>
</comment>
<reference evidence="2 3" key="1">
    <citation type="submission" date="2023-07" db="EMBL/GenBank/DDBJ databases">
        <title>Genomic Encyclopedia of Type Strains, Phase IV (KMG-IV): sequencing the most valuable type-strain genomes for metagenomic binning, comparative biology and taxonomic classification.</title>
        <authorList>
            <person name="Goeker M."/>
        </authorList>
    </citation>
    <scope>NUCLEOTIDE SEQUENCE [LARGE SCALE GENOMIC DNA]</scope>
    <source>
        <strain evidence="2 3">DSM 17273</strain>
    </source>
</reference>
<sequence length="134" mass="14907">MVILTENMKEAFSKLMIFPLATASKEGTPNVVPMRFCELRDDETIWFADNFMVKTLANIQENPQVAIYVWGSGTGGCFQIKGNAEVKTEGPDHEKMREWVHSIKPGFPAKSLVIVKITDVFQCSPGSEAGKKLL</sequence>
<organism evidence="2 3">
    <name type="scientific">Methanococcoides alaskense</name>
    <dbReference type="NCBI Taxonomy" id="325778"/>
    <lineage>
        <taxon>Archaea</taxon>
        <taxon>Methanobacteriati</taxon>
        <taxon>Methanobacteriota</taxon>
        <taxon>Stenosarchaea group</taxon>
        <taxon>Methanomicrobia</taxon>
        <taxon>Methanosarcinales</taxon>
        <taxon>Methanosarcinaceae</taxon>
        <taxon>Methanococcoides</taxon>
    </lineage>
</organism>
<dbReference type="EMBL" id="JAVDQI010000001">
    <property type="protein sequence ID" value="MDR6221692.1"/>
    <property type="molecule type" value="Genomic_DNA"/>
</dbReference>
<dbReference type="RefSeq" id="WP_270096479.1">
    <property type="nucleotide sequence ID" value="NZ_JAQFFK010000003.1"/>
</dbReference>
<dbReference type="InterPro" id="IPR012349">
    <property type="entry name" value="Split_barrel_FMN-bd"/>
</dbReference>
<protein>
    <submittedName>
        <fullName evidence="2">Pyridoxine 5'-phosphate oxidase superfamily flavin-nucleotide-binding protein</fullName>
    </submittedName>
</protein>